<feature type="domain" description="Protein kinase" evidence="2">
    <location>
        <begin position="1"/>
        <end position="163"/>
    </location>
</feature>
<dbReference type="SUPFAM" id="SSF56112">
    <property type="entry name" value="Protein kinase-like (PK-like)"/>
    <property type="match status" value="1"/>
</dbReference>
<sequence length="885" mass="90133">MSPSAVLGASAASSSICPQKPANVLIQGADSPRPVAKLTDFGLSRLRMATVATCHPDAGTPAYLAPECFSTENNVVTHHMDMYAMGVLLWSMLTGLRPWRAQCQSIVIIAYRVTMLGERPPLDQLSERRCPQKLKRLIQECWEHDPRKRPAAAQMVKELSELLRQCDDTAGASTETALVDADTGNMLGPATGAAPHLTPTAAASLRALRAFSSQRDAARSQQRALVVAAAEAAAAMASGVRSEGSAPPAAPPQAHAGALHGRGSSKDPLPEAAAAAADLHRMHSMPQQQPSQQQQQQQQWPLLFLKSAKPNESCGDADGPRKSAKGAAPGEGAPSTLASGSGTASASASRSEGRTQQQQASGSAMAASSSSSISEPHMTLNVPPNVAQQLMQVHAESAAAAAGGGGPPPLPLPYLHQQQQQQQQQLGAAGQTGESSHMFSTLIPHQHHNTPPAQRSGAGGGQHFLSSEAISNTALLRQLAGIELDLDLVAASTSASTSSAAYKDAAAVARAAAAAAARAVRAGLGTPVATDSVALSGEGAGSSSRSAAGGSGEGGDGGGGCVTAAAGERRAAPKAGMADVCKAAAACALKSSDELVHYCLATLGHSVPSSSAAATTAATKAAAVRKPTAAGSSCCPGAREAHQLAQLLLHRASPRLAELTATLRRDVVAAASAAAAATTAAPATATAAVTMPRLQQLRSVESPSTPAGAAIAESAEALYVRNTHVVLQYIVASSQQQEKKPLLATAATAAATTSVTLQLTCGAGTSRNAAVTAGSDDVTAAALLLPLCEPQLLRRLSSVLASAAPEAPLAVMDDGGLVAPACLPQADARAFASFTRRLVWLADSAARQGVMVVVGVARAEDGAALRPAVEFLNRQLLQRQKRCWQ</sequence>
<dbReference type="PANTHER" id="PTHR44329:SF214">
    <property type="entry name" value="PROTEIN KINASE DOMAIN-CONTAINING PROTEIN"/>
    <property type="match status" value="1"/>
</dbReference>
<feature type="region of interest" description="Disordered" evidence="1">
    <location>
        <begin position="531"/>
        <end position="558"/>
    </location>
</feature>
<gene>
    <name evidence="3" type="ORF">HYH02_003703</name>
</gene>
<organism evidence="3 4">
    <name type="scientific">Chlamydomonas schloesseri</name>
    <dbReference type="NCBI Taxonomy" id="2026947"/>
    <lineage>
        <taxon>Eukaryota</taxon>
        <taxon>Viridiplantae</taxon>
        <taxon>Chlorophyta</taxon>
        <taxon>core chlorophytes</taxon>
        <taxon>Chlorophyceae</taxon>
        <taxon>CS clade</taxon>
        <taxon>Chlamydomonadales</taxon>
        <taxon>Chlamydomonadaceae</taxon>
        <taxon>Chlamydomonas</taxon>
    </lineage>
</organism>
<proteinExistence type="predicted"/>
<dbReference type="Gene3D" id="1.10.510.10">
    <property type="entry name" value="Transferase(Phosphotransferase) domain 1"/>
    <property type="match status" value="1"/>
</dbReference>
<dbReference type="GO" id="GO:0004674">
    <property type="term" value="F:protein serine/threonine kinase activity"/>
    <property type="evidence" value="ECO:0007669"/>
    <property type="project" value="TreeGrafter"/>
</dbReference>
<dbReference type="AlphaFoldDB" id="A0A836B9W4"/>
<dbReference type="InterPro" id="IPR000719">
    <property type="entry name" value="Prot_kinase_dom"/>
</dbReference>
<feature type="compositionally biased region" description="Low complexity" evidence="1">
    <location>
        <begin position="332"/>
        <end position="374"/>
    </location>
</feature>
<dbReference type="PANTHER" id="PTHR44329">
    <property type="entry name" value="SERINE/THREONINE-PROTEIN KINASE TNNI3K-RELATED"/>
    <property type="match status" value="1"/>
</dbReference>
<dbReference type="EMBL" id="JAEHOD010000007">
    <property type="protein sequence ID" value="KAG2451928.1"/>
    <property type="molecule type" value="Genomic_DNA"/>
</dbReference>
<feature type="compositionally biased region" description="Low complexity" evidence="1">
    <location>
        <begin position="532"/>
        <end position="548"/>
    </location>
</feature>
<evidence type="ECO:0000256" key="1">
    <source>
        <dbReference type="SAM" id="MobiDB-lite"/>
    </source>
</evidence>
<dbReference type="SMART" id="SM00220">
    <property type="entry name" value="S_TKc"/>
    <property type="match status" value="1"/>
</dbReference>
<dbReference type="Proteomes" id="UP000613740">
    <property type="component" value="Unassembled WGS sequence"/>
</dbReference>
<accession>A0A836B9W4</accession>
<dbReference type="Pfam" id="PF00069">
    <property type="entry name" value="Pkinase"/>
    <property type="match status" value="1"/>
</dbReference>
<dbReference type="GO" id="GO:0005524">
    <property type="term" value="F:ATP binding"/>
    <property type="evidence" value="ECO:0007669"/>
    <property type="project" value="InterPro"/>
</dbReference>
<feature type="compositionally biased region" description="Gly residues" evidence="1">
    <location>
        <begin position="549"/>
        <end position="558"/>
    </location>
</feature>
<dbReference type="InterPro" id="IPR051681">
    <property type="entry name" value="Ser/Thr_Kinases-Pseudokinases"/>
</dbReference>
<reference evidence="3" key="1">
    <citation type="journal article" date="2020" name="bioRxiv">
        <title>Comparative genomics of Chlamydomonas.</title>
        <authorList>
            <person name="Craig R.J."/>
            <person name="Hasan A.R."/>
            <person name="Ness R.W."/>
            <person name="Keightley P.D."/>
        </authorList>
    </citation>
    <scope>NUCLEOTIDE SEQUENCE</scope>
    <source>
        <strain evidence="3">CCAP 11/173</strain>
    </source>
</reference>
<dbReference type="InterPro" id="IPR011009">
    <property type="entry name" value="Kinase-like_dom_sf"/>
</dbReference>
<feature type="region of interest" description="Disordered" evidence="1">
    <location>
        <begin position="394"/>
        <end position="436"/>
    </location>
</feature>
<evidence type="ECO:0000313" key="4">
    <source>
        <dbReference type="Proteomes" id="UP000613740"/>
    </source>
</evidence>
<feature type="compositionally biased region" description="Low complexity" evidence="1">
    <location>
        <begin position="286"/>
        <end position="299"/>
    </location>
</feature>
<evidence type="ECO:0000313" key="3">
    <source>
        <dbReference type="EMBL" id="KAG2451928.1"/>
    </source>
</evidence>
<dbReference type="PROSITE" id="PS50011">
    <property type="entry name" value="PROTEIN_KINASE_DOM"/>
    <property type="match status" value="1"/>
</dbReference>
<keyword evidence="4" id="KW-1185">Reference proteome</keyword>
<comment type="caution">
    <text evidence="3">The sequence shown here is derived from an EMBL/GenBank/DDBJ whole genome shotgun (WGS) entry which is preliminary data.</text>
</comment>
<dbReference type="OrthoDB" id="536504at2759"/>
<feature type="region of interest" description="Disordered" evidence="1">
    <location>
        <begin position="239"/>
        <end position="380"/>
    </location>
</feature>
<feature type="compositionally biased region" description="Low complexity" evidence="1">
    <location>
        <begin position="413"/>
        <end position="433"/>
    </location>
</feature>
<protein>
    <recommendedName>
        <fullName evidence="2">Protein kinase domain-containing protein</fullName>
    </recommendedName>
</protein>
<evidence type="ECO:0000259" key="2">
    <source>
        <dbReference type="PROSITE" id="PS50011"/>
    </source>
</evidence>
<name>A0A836B9W4_9CHLO</name>